<proteinExistence type="predicted"/>
<name>A0A0F8VTV2_9ZZZZ</name>
<protein>
    <submittedName>
        <fullName evidence="1">Uncharacterized protein</fullName>
    </submittedName>
</protein>
<reference evidence="1" key="1">
    <citation type="journal article" date="2015" name="Nature">
        <title>Complex archaea that bridge the gap between prokaryotes and eukaryotes.</title>
        <authorList>
            <person name="Spang A."/>
            <person name="Saw J.H."/>
            <person name="Jorgensen S.L."/>
            <person name="Zaremba-Niedzwiedzka K."/>
            <person name="Martijn J."/>
            <person name="Lind A.E."/>
            <person name="van Eijk R."/>
            <person name="Schleper C."/>
            <person name="Guy L."/>
            <person name="Ettema T.J."/>
        </authorList>
    </citation>
    <scope>NUCLEOTIDE SEQUENCE</scope>
</reference>
<evidence type="ECO:0000313" key="1">
    <source>
        <dbReference type="EMBL" id="KKK47803.1"/>
    </source>
</evidence>
<gene>
    <name evidence="1" type="ORF">LCGC14_3151530</name>
</gene>
<sequence length="89" mass="9986">VELGDKVRDPITGFKGTAVAFTQWLFGCRRITVQPTGINKDGNMFEVQVFDEPQLRITKRANISEKVTELRAVNGGPRPNTGKRSKIKR</sequence>
<dbReference type="AlphaFoldDB" id="A0A0F8VTV2"/>
<organism evidence="1">
    <name type="scientific">marine sediment metagenome</name>
    <dbReference type="NCBI Taxonomy" id="412755"/>
    <lineage>
        <taxon>unclassified sequences</taxon>
        <taxon>metagenomes</taxon>
        <taxon>ecological metagenomes</taxon>
    </lineage>
</organism>
<dbReference type="EMBL" id="LAZR01069387">
    <property type="protein sequence ID" value="KKK47803.1"/>
    <property type="molecule type" value="Genomic_DNA"/>
</dbReference>
<feature type="non-terminal residue" evidence="1">
    <location>
        <position position="1"/>
    </location>
</feature>
<accession>A0A0F8VTV2</accession>
<comment type="caution">
    <text evidence="1">The sequence shown here is derived from an EMBL/GenBank/DDBJ whole genome shotgun (WGS) entry which is preliminary data.</text>
</comment>